<keyword evidence="1" id="KW-1133">Transmembrane helix</keyword>
<keyword evidence="1" id="KW-0472">Membrane</keyword>
<dbReference type="AlphaFoldDB" id="A0A3S3U2Z9"/>
<keyword evidence="1" id="KW-0812">Transmembrane</keyword>
<organism evidence="2 3">
    <name type="scientific">Flavobacterium cerinum</name>
    <dbReference type="NCBI Taxonomy" id="2502784"/>
    <lineage>
        <taxon>Bacteria</taxon>
        <taxon>Pseudomonadati</taxon>
        <taxon>Bacteroidota</taxon>
        <taxon>Flavobacteriia</taxon>
        <taxon>Flavobacteriales</taxon>
        <taxon>Flavobacteriaceae</taxon>
        <taxon>Flavobacterium</taxon>
    </lineage>
</organism>
<feature type="transmembrane region" description="Helical" evidence="1">
    <location>
        <begin position="152"/>
        <end position="175"/>
    </location>
</feature>
<feature type="transmembrane region" description="Helical" evidence="1">
    <location>
        <begin position="67"/>
        <end position="87"/>
    </location>
</feature>
<sequence length="193" mass="22506">MNDFNQIQELWNSQSKKKTSIHPHDIIQKTEIQIQKIKNKYIGTAIILAITLAVLIAYFFWIGFYQLSLFTTGMSLMIGMLSWRITLELISMKRFSKIKPNASFVEYSERITAYHIWRKKVHLLHTPIIYLSYIAGFVLLLPVFKSNMSAGMFWYCAISGSVFLIGFGFLLISLIQKEIKMLNYLKEITNFKD</sequence>
<reference evidence="2 3" key="1">
    <citation type="submission" date="2019-01" db="EMBL/GenBank/DDBJ databases">
        <title>Flavobacterium sp. nov.,isolated from freshwater.</title>
        <authorList>
            <person name="Zhang R."/>
            <person name="Du Z.-J."/>
        </authorList>
    </citation>
    <scope>NUCLEOTIDE SEQUENCE [LARGE SCALE GENOMIC DNA]</scope>
    <source>
        <strain evidence="2 3">1E403</strain>
    </source>
</reference>
<dbReference type="OrthoDB" id="659392at2"/>
<dbReference type="EMBL" id="SBII01000005">
    <property type="protein sequence ID" value="RWX00481.1"/>
    <property type="molecule type" value="Genomic_DNA"/>
</dbReference>
<evidence type="ECO:0000313" key="3">
    <source>
        <dbReference type="Proteomes" id="UP000287527"/>
    </source>
</evidence>
<feature type="transmembrane region" description="Helical" evidence="1">
    <location>
        <begin position="128"/>
        <end position="146"/>
    </location>
</feature>
<feature type="transmembrane region" description="Helical" evidence="1">
    <location>
        <begin position="41"/>
        <end position="61"/>
    </location>
</feature>
<evidence type="ECO:0000313" key="2">
    <source>
        <dbReference type="EMBL" id="RWX00481.1"/>
    </source>
</evidence>
<comment type="caution">
    <text evidence="2">The sequence shown here is derived from an EMBL/GenBank/DDBJ whole genome shotgun (WGS) entry which is preliminary data.</text>
</comment>
<accession>A0A3S3U2Z9</accession>
<keyword evidence="3" id="KW-1185">Reference proteome</keyword>
<proteinExistence type="predicted"/>
<protein>
    <submittedName>
        <fullName evidence="2">Uncharacterized protein</fullName>
    </submittedName>
</protein>
<dbReference type="RefSeq" id="WP_128389710.1">
    <property type="nucleotide sequence ID" value="NZ_SBII01000005.1"/>
</dbReference>
<gene>
    <name evidence="2" type="ORF">EPI11_09405</name>
</gene>
<name>A0A3S3U2Z9_9FLAO</name>
<dbReference type="Proteomes" id="UP000287527">
    <property type="component" value="Unassembled WGS sequence"/>
</dbReference>
<evidence type="ECO:0000256" key="1">
    <source>
        <dbReference type="SAM" id="Phobius"/>
    </source>
</evidence>